<organism evidence="7 8">
    <name type="scientific">Athelia psychrophila</name>
    <dbReference type="NCBI Taxonomy" id="1759441"/>
    <lineage>
        <taxon>Eukaryota</taxon>
        <taxon>Fungi</taxon>
        <taxon>Dikarya</taxon>
        <taxon>Basidiomycota</taxon>
        <taxon>Agaricomycotina</taxon>
        <taxon>Agaricomycetes</taxon>
        <taxon>Agaricomycetidae</taxon>
        <taxon>Atheliales</taxon>
        <taxon>Atheliaceae</taxon>
        <taxon>Athelia</taxon>
    </lineage>
</organism>
<evidence type="ECO:0000256" key="2">
    <source>
        <dbReference type="ARBA" id="ARBA00023002"/>
    </source>
</evidence>
<evidence type="ECO:0000256" key="5">
    <source>
        <dbReference type="PIRSR" id="PIRSR000138-2"/>
    </source>
</evidence>
<feature type="binding site" evidence="5">
    <location>
        <position position="317"/>
    </location>
    <ligand>
        <name>FMN</name>
        <dbReference type="ChEBI" id="CHEBI:58210"/>
    </ligand>
</feature>
<dbReference type="InterPro" id="IPR012133">
    <property type="entry name" value="Alpha-hydoxy_acid_DH_FMN"/>
</dbReference>
<evidence type="ECO:0000256" key="4">
    <source>
        <dbReference type="PIRSR" id="PIRSR000138-1"/>
    </source>
</evidence>
<evidence type="ECO:0000259" key="6">
    <source>
        <dbReference type="PROSITE" id="PS51349"/>
    </source>
</evidence>
<name>A0A166CRY7_9AGAM</name>
<dbReference type="Proteomes" id="UP000076532">
    <property type="component" value="Unassembled WGS sequence"/>
</dbReference>
<evidence type="ECO:0000313" key="7">
    <source>
        <dbReference type="EMBL" id="KZP13941.1"/>
    </source>
</evidence>
<dbReference type="PANTHER" id="PTHR10578:SF86">
    <property type="entry name" value="DEPENDENT DEHYDROGENASE, PUTATIVE (AFU_ORTHOLOGUE AFUA_6G02720)-RELATED"/>
    <property type="match status" value="1"/>
</dbReference>
<feature type="binding site" evidence="5">
    <location>
        <position position="216"/>
    </location>
    <ligand>
        <name>glyoxylate</name>
        <dbReference type="ChEBI" id="CHEBI:36655"/>
    </ligand>
</feature>
<comment type="similarity">
    <text evidence="3">Belongs to the FMN-dependent alpha-hydroxy acid dehydrogenase family.</text>
</comment>
<proteinExistence type="inferred from homology"/>
<dbReference type="OrthoDB" id="25826at2759"/>
<keyword evidence="5" id="KW-0288">FMN</keyword>
<feature type="binding site" evidence="5">
    <location>
        <position position="339"/>
    </location>
    <ligand>
        <name>FMN</name>
        <dbReference type="ChEBI" id="CHEBI:58210"/>
    </ligand>
</feature>
<dbReference type="EMBL" id="KV417625">
    <property type="protein sequence ID" value="KZP13941.1"/>
    <property type="molecule type" value="Genomic_DNA"/>
</dbReference>
<accession>A0A166CRY7</accession>
<dbReference type="InterPro" id="IPR008259">
    <property type="entry name" value="FMN_hydac_DH_AS"/>
</dbReference>
<feature type="active site" description="Proton acceptor" evidence="4">
    <location>
        <position position="341"/>
    </location>
</feature>
<dbReference type="PANTHER" id="PTHR10578">
    <property type="entry name" value="S -2-HYDROXY-ACID OXIDASE-RELATED"/>
    <property type="match status" value="1"/>
</dbReference>
<dbReference type="PROSITE" id="PS51349">
    <property type="entry name" value="FMN_HYDROXY_ACID_DH_2"/>
    <property type="match status" value="1"/>
</dbReference>
<feature type="domain" description="FMN hydroxy acid dehydrogenase" evidence="6">
    <location>
        <begin position="37"/>
        <end position="453"/>
    </location>
</feature>
<dbReference type="AlphaFoldDB" id="A0A166CRY7"/>
<feature type="binding site" evidence="5">
    <location>
        <position position="179"/>
    </location>
    <ligand>
        <name>FMN</name>
        <dbReference type="ChEBI" id="CHEBI:58210"/>
    </ligand>
</feature>
<dbReference type="STRING" id="436010.A0A166CRY7"/>
<feature type="binding site" evidence="5">
    <location>
        <position position="145"/>
    </location>
    <ligand>
        <name>FMN</name>
        <dbReference type="ChEBI" id="CHEBI:58210"/>
    </ligand>
</feature>
<dbReference type="Pfam" id="PF01070">
    <property type="entry name" value="FMN_dh"/>
    <property type="match status" value="1"/>
</dbReference>
<keyword evidence="5" id="KW-0285">Flavoprotein</keyword>
<protein>
    <submittedName>
        <fullName evidence="7">FMN-dependent alpha-hydroxy acid dehydrogenase</fullName>
    </submittedName>
</protein>
<dbReference type="SUPFAM" id="SSF51395">
    <property type="entry name" value="FMN-linked oxidoreductases"/>
    <property type="match status" value="1"/>
</dbReference>
<feature type="binding site" evidence="5">
    <location>
        <position position="207"/>
    </location>
    <ligand>
        <name>FMN</name>
        <dbReference type="ChEBI" id="CHEBI:58210"/>
    </ligand>
</feature>
<feature type="binding site" evidence="5">
    <location>
        <begin position="116"/>
        <end position="118"/>
    </location>
    <ligand>
        <name>FMN</name>
        <dbReference type="ChEBI" id="CHEBI:58210"/>
    </ligand>
</feature>
<reference evidence="7 8" key="1">
    <citation type="journal article" date="2016" name="Mol. Biol. Evol.">
        <title>Comparative Genomics of Early-Diverging Mushroom-Forming Fungi Provides Insights into the Origins of Lignocellulose Decay Capabilities.</title>
        <authorList>
            <person name="Nagy L.G."/>
            <person name="Riley R."/>
            <person name="Tritt A."/>
            <person name="Adam C."/>
            <person name="Daum C."/>
            <person name="Floudas D."/>
            <person name="Sun H."/>
            <person name="Yadav J.S."/>
            <person name="Pangilinan J."/>
            <person name="Larsson K.H."/>
            <person name="Matsuura K."/>
            <person name="Barry K."/>
            <person name="Labutti K."/>
            <person name="Kuo R."/>
            <person name="Ohm R.A."/>
            <person name="Bhattacharya S.S."/>
            <person name="Shirouzu T."/>
            <person name="Yoshinaga Y."/>
            <person name="Martin F.M."/>
            <person name="Grigoriev I.V."/>
            <person name="Hibbett D.S."/>
        </authorList>
    </citation>
    <scope>NUCLEOTIDE SEQUENCE [LARGE SCALE GENOMIC DNA]</scope>
    <source>
        <strain evidence="7 8">CBS 109695</strain>
    </source>
</reference>
<feature type="binding site" evidence="5">
    <location>
        <begin position="379"/>
        <end position="383"/>
    </location>
    <ligand>
        <name>FMN</name>
        <dbReference type="ChEBI" id="CHEBI:58210"/>
    </ligand>
</feature>
<dbReference type="InterPro" id="IPR013785">
    <property type="entry name" value="Aldolase_TIM"/>
</dbReference>
<feature type="binding site" evidence="5">
    <location>
        <position position="344"/>
    </location>
    <ligand>
        <name>glyoxylate</name>
        <dbReference type="ChEBI" id="CHEBI:36655"/>
    </ligand>
</feature>
<feature type="binding site" evidence="5">
    <location>
        <position position="341"/>
    </location>
    <ligand>
        <name>glyoxylate</name>
        <dbReference type="ChEBI" id="CHEBI:36655"/>
    </ligand>
</feature>
<dbReference type="InterPro" id="IPR000262">
    <property type="entry name" value="FMN-dep_DH"/>
</dbReference>
<comment type="cofactor">
    <cofactor evidence="1">
        <name>FMN</name>
        <dbReference type="ChEBI" id="CHEBI:58210"/>
    </cofactor>
</comment>
<feature type="binding site" evidence="5">
    <location>
        <position position="181"/>
    </location>
    <ligand>
        <name>glyoxylate</name>
        <dbReference type="ChEBI" id="CHEBI:36655"/>
    </ligand>
</feature>
<dbReference type="PIRSF" id="PIRSF000138">
    <property type="entry name" value="Al-hdrx_acd_dh"/>
    <property type="match status" value="1"/>
</dbReference>
<evidence type="ECO:0000256" key="1">
    <source>
        <dbReference type="ARBA" id="ARBA00001917"/>
    </source>
</evidence>
<dbReference type="Gene3D" id="3.20.20.70">
    <property type="entry name" value="Aldolase class I"/>
    <property type="match status" value="1"/>
</dbReference>
<evidence type="ECO:0000256" key="3">
    <source>
        <dbReference type="ARBA" id="ARBA00024042"/>
    </source>
</evidence>
<evidence type="ECO:0000313" key="8">
    <source>
        <dbReference type="Proteomes" id="UP000076532"/>
    </source>
</evidence>
<sequence length="461" mass="49359">MSSDQVSFTPQPEPIKPPRYSAFMLGMYQGRQPPLMGSVVSKNLEAKARAALDDRGRIDAFMYVNGSAGTNSTYYANLAAFESYPLIPHMLRDATVRNTEITLFGTKYPNPILMAPIGVVGIMHPDAEVGAARAAGRVGVGYIMSTASTRSIEEVGAANAEGAQANANNGGRTGDRWYQLYWPRTNELTLSILARAKAAGFTALVLTLDTSLLSWRPHDIETTYLPFGHGVGIQVGTSDPVFMKRFGLAPALGEEAHSEWPYVPSVCEDKCAAGDAAMKLRKEMGSAFLGECNSGKFRTWEDLQFLRDNWGGPLILKGIQSVEDAETAVRLGIPGIVVSNHGGRQVDGALASLHALAAICASPVVSAAQKAGTFTVLFDSGIRTGSDIIKALALGAQAVFLGRPWMYGLAINGEKGVEEVLRSTLADLEVTMGLVGYKNIQELHGGRGKVVAMPKEPVYYV</sequence>
<dbReference type="GO" id="GO:0010181">
    <property type="term" value="F:FMN binding"/>
    <property type="evidence" value="ECO:0007669"/>
    <property type="project" value="InterPro"/>
</dbReference>
<dbReference type="GO" id="GO:0016491">
    <property type="term" value="F:oxidoreductase activity"/>
    <property type="evidence" value="ECO:0007669"/>
    <property type="project" value="UniProtKB-KW"/>
</dbReference>
<keyword evidence="2" id="KW-0560">Oxidoreductase</keyword>
<dbReference type="PROSITE" id="PS00557">
    <property type="entry name" value="FMN_HYDROXY_ACID_DH_1"/>
    <property type="match status" value="1"/>
</dbReference>
<keyword evidence="8" id="KW-1185">Reference proteome</keyword>
<feature type="binding site" evidence="5">
    <location>
        <position position="63"/>
    </location>
    <ligand>
        <name>glyoxylate</name>
        <dbReference type="ChEBI" id="CHEBI:36655"/>
    </ligand>
</feature>
<gene>
    <name evidence="7" type="ORF">FIBSPDRAFT_868809</name>
</gene>
<feature type="binding site" evidence="5">
    <location>
        <begin position="402"/>
        <end position="403"/>
    </location>
    <ligand>
        <name>FMN</name>
        <dbReference type="ChEBI" id="CHEBI:58210"/>
    </ligand>
</feature>
<dbReference type="InterPro" id="IPR037396">
    <property type="entry name" value="FMN_HAD"/>
</dbReference>